<dbReference type="PROSITE" id="PS00107">
    <property type="entry name" value="PROTEIN_KINASE_ATP"/>
    <property type="match status" value="1"/>
</dbReference>
<dbReference type="InterPro" id="IPR045269">
    <property type="entry name" value="Atg1-like"/>
</dbReference>
<sequence length="598" mass="67972">MLLAKLRRICSHYLLRLSKSAEALLAVRLSLVIVKEVLDLSKSTTTTYPPLNLPLVLTLPPAPIRLTLPPAPVPPPTKALPILIRGTVVLGSGLYQVPPGFVFLSFFWIFSTVLLVYGAANRLGVAAAVRKYLCGVRVFLDCVKYGAWAVAPLVYWSQVGLRKILDCLGRSTGSYATENSCRLFHSVSIIVRAIPFVEKATSWSKHHYEVGIHNTKIFIRATIKAFDNDELTLTLTLARSTMNCDGVIIFVISELVSNYWRWWFLWRLDPGGTPQRRYPFIAGTPDSWDGLLPAPEVNALSAATHGLWGSSAWKPVQTFNIKRPFDKTKFTRIRLLGRGTYGKVVEVSTYRGIHIALKRVKRRGKKSDHYTARQASTMLWNMLVSEVQVPILMRNNAAFPSVYGVWWDDANYYIAMQLGDQCLADVDHFPSRLDIFCYGRQLVAALESLHAQYIVHRDLKPENILLKKGQIMIIDFGLARVFQPGAGPARFWAHESGEYRLEEVAGTTGYMSPLVAKGYPYSFDADLWSFGVIIYQWIVQRWDPPRITPLAKRFQLDPKDDLEDDEFDFFKRIFSLERGQRFQSWKEVRNHPMWLGLI</sequence>
<dbReference type="InterPro" id="IPR000719">
    <property type="entry name" value="Prot_kinase_dom"/>
</dbReference>
<dbReference type="GO" id="GO:0010506">
    <property type="term" value="P:regulation of autophagy"/>
    <property type="evidence" value="ECO:0007669"/>
    <property type="project" value="InterPro"/>
</dbReference>
<dbReference type="CDD" id="cd00180">
    <property type="entry name" value="PKc"/>
    <property type="match status" value="1"/>
</dbReference>
<keyword evidence="4" id="KW-0418">Kinase</keyword>
<evidence type="ECO:0000313" key="10">
    <source>
        <dbReference type="Proteomes" id="UP000636479"/>
    </source>
</evidence>
<evidence type="ECO:0000256" key="3">
    <source>
        <dbReference type="ARBA" id="ARBA00022741"/>
    </source>
</evidence>
<dbReference type="Proteomes" id="UP000636479">
    <property type="component" value="Unassembled WGS sequence"/>
</dbReference>
<keyword evidence="7" id="KW-1133">Transmembrane helix</keyword>
<proteinExistence type="predicted"/>
<keyword evidence="10" id="KW-1185">Reference proteome</keyword>
<evidence type="ECO:0000256" key="4">
    <source>
        <dbReference type="ARBA" id="ARBA00022777"/>
    </source>
</evidence>
<dbReference type="InterPro" id="IPR017441">
    <property type="entry name" value="Protein_kinase_ATP_BS"/>
</dbReference>
<dbReference type="GO" id="GO:0005524">
    <property type="term" value="F:ATP binding"/>
    <property type="evidence" value="ECO:0007669"/>
    <property type="project" value="UniProtKB-UniRule"/>
</dbReference>
<keyword evidence="7" id="KW-0472">Membrane</keyword>
<dbReference type="GO" id="GO:0016020">
    <property type="term" value="C:membrane"/>
    <property type="evidence" value="ECO:0007669"/>
    <property type="project" value="TreeGrafter"/>
</dbReference>
<dbReference type="GO" id="GO:0000045">
    <property type="term" value="P:autophagosome assembly"/>
    <property type="evidence" value="ECO:0007669"/>
    <property type="project" value="TreeGrafter"/>
</dbReference>
<evidence type="ECO:0000256" key="5">
    <source>
        <dbReference type="ARBA" id="ARBA00022840"/>
    </source>
</evidence>
<dbReference type="PANTHER" id="PTHR24348:SF22">
    <property type="entry name" value="NON-SPECIFIC SERINE_THREONINE PROTEIN KINASE"/>
    <property type="match status" value="1"/>
</dbReference>
<dbReference type="EMBL" id="JACAZF010000004">
    <property type="protein sequence ID" value="KAF7307579.1"/>
    <property type="molecule type" value="Genomic_DNA"/>
</dbReference>
<dbReference type="OrthoDB" id="4062651at2759"/>
<dbReference type="Gene3D" id="1.10.510.10">
    <property type="entry name" value="Transferase(Phosphotransferase) domain 1"/>
    <property type="match status" value="1"/>
</dbReference>
<keyword evidence="2" id="KW-0808">Transferase</keyword>
<dbReference type="GO" id="GO:0005776">
    <property type="term" value="C:autophagosome"/>
    <property type="evidence" value="ECO:0007669"/>
    <property type="project" value="TreeGrafter"/>
</dbReference>
<keyword evidence="7" id="KW-0812">Transmembrane</keyword>
<dbReference type="RefSeq" id="XP_037222598.1">
    <property type="nucleotide sequence ID" value="XM_037362306.1"/>
</dbReference>
<comment type="caution">
    <text evidence="9">The sequence shown here is derived from an EMBL/GenBank/DDBJ whole genome shotgun (WGS) entry which is preliminary data.</text>
</comment>
<dbReference type="PROSITE" id="PS00108">
    <property type="entry name" value="PROTEIN_KINASE_ST"/>
    <property type="match status" value="1"/>
</dbReference>
<dbReference type="AlphaFoldDB" id="A0A8H6SYA9"/>
<keyword evidence="3 6" id="KW-0547">Nucleotide-binding</keyword>
<dbReference type="SUPFAM" id="SSF56112">
    <property type="entry name" value="Protein kinase-like (PK-like)"/>
    <property type="match status" value="1"/>
</dbReference>
<accession>A0A8H6SYA9</accession>
<organism evidence="9 10">
    <name type="scientific">Mycena indigotica</name>
    <dbReference type="NCBI Taxonomy" id="2126181"/>
    <lineage>
        <taxon>Eukaryota</taxon>
        <taxon>Fungi</taxon>
        <taxon>Dikarya</taxon>
        <taxon>Basidiomycota</taxon>
        <taxon>Agaricomycotina</taxon>
        <taxon>Agaricomycetes</taxon>
        <taxon>Agaricomycetidae</taxon>
        <taxon>Agaricales</taxon>
        <taxon>Marasmiineae</taxon>
        <taxon>Mycenaceae</taxon>
        <taxon>Mycena</taxon>
    </lineage>
</organism>
<gene>
    <name evidence="9" type="ORF">MIND_00552700</name>
</gene>
<evidence type="ECO:0000259" key="8">
    <source>
        <dbReference type="PROSITE" id="PS50011"/>
    </source>
</evidence>
<dbReference type="InterPro" id="IPR008271">
    <property type="entry name" value="Ser/Thr_kinase_AS"/>
</dbReference>
<protein>
    <recommendedName>
        <fullName evidence="1">non-specific serine/threonine protein kinase</fullName>
        <ecNumber evidence="1">2.7.11.1</ecNumber>
    </recommendedName>
</protein>
<evidence type="ECO:0000256" key="7">
    <source>
        <dbReference type="SAM" id="Phobius"/>
    </source>
</evidence>
<feature type="transmembrane region" description="Helical" evidence="7">
    <location>
        <begin position="132"/>
        <end position="156"/>
    </location>
</feature>
<evidence type="ECO:0000256" key="2">
    <source>
        <dbReference type="ARBA" id="ARBA00022679"/>
    </source>
</evidence>
<dbReference type="SMART" id="SM00220">
    <property type="entry name" value="S_TKc"/>
    <property type="match status" value="1"/>
</dbReference>
<dbReference type="EC" id="2.7.11.1" evidence="1"/>
<dbReference type="GO" id="GO:0004674">
    <property type="term" value="F:protein serine/threonine kinase activity"/>
    <property type="evidence" value="ECO:0007669"/>
    <property type="project" value="UniProtKB-EC"/>
</dbReference>
<dbReference type="PANTHER" id="PTHR24348">
    <property type="entry name" value="SERINE/THREONINE-PROTEIN KINASE UNC-51-RELATED"/>
    <property type="match status" value="1"/>
</dbReference>
<evidence type="ECO:0000313" key="9">
    <source>
        <dbReference type="EMBL" id="KAF7307579.1"/>
    </source>
</evidence>
<evidence type="ECO:0000256" key="1">
    <source>
        <dbReference type="ARBA" id="ARBA00012513"/>
    </source>
</evidence>
<dbReference type="GeneID" id="59344822"/>
<dbReference type="InterPro" id="IPR011009">
    <property type="entry name" value="Kinase-like_dom_sf"/>
</dbReference>
<keyword evidence="5 6" id="KW-0067">ATP-binding</keyword>
<reference evidence="9" key="1">
    <citation type="submission" date="2020-05" db="EMBL/GenBank/DDBJ databases">
        <title>Mycena genomes resolve the evolution of fungal bioluminescence.</title>
        <authorList>
            <person name="Tsai I.J."/>
        </authorList>
    </citation>
    <scope>NUCLEOTIDE SEQUENCE</scope>
    <source>
        <strain evidence="9">171206Taipei</strain>
    </source>
</reference>
<dbReference type="GO" id="GO:0005829">
    <property type="term" value="C:cytosol"/>
    <property type="evidence" value="ECO:0007669"/>
    <property type="project" value="TreeGrafter"/>
</dbReference>
<name>A0A8H6SYA9_9AGAR</name>
<dbReference type="PROSITE" id="PS50011">
    <property type="entry name" value="PROTEIN_KINASE_DOM"/>
    <property type="match status" value="1"/>
</dbReference>
<feature type="binding site" evidence="6">
    <location>
        <position position="358"/>
    </location>
    <ligand>
        <name>ATP</name>
        <dbReference type="ChEBI" id="CHEBI:30616"/>
    </ligand>
</feature>
<evidence type="ECO:0000256" key="6">
    <source>
        <dbReference type="PROSITE-ProRule" id="PRU10141"/>
    </source>
</evidence>
<dbReference type="Pfam" id="PF00069">
    <property type="entry name" value="Pkinase"/>
    <property type="match status" value="1"/>
</dbReference>
<feature type="transmembrane region" description="Helical" evidence="7">
    <location>
        <begin position="100"/>
        <end position="120"/>
    </location>
</feature>
<dbReference type="GO" id="GO:0000407">
    <property type="term" value="C:phagophore assembly site"/>
    <property type="evidence" value="ECO:0007669"/>
    <property type="project" value="TreeGrafter"/>
</dbReference>
<feature type="domain" description="Protein kinase" evidence="8">
    <location>
        <begin position="330"/>
        <end position="594"/>
    </location>
</feature>